<evidence type="ECO:0008006" key="4">
    <source>
        <dbReference type="Google" id="ProtNLM"/>
    </source>
</evidence>
<dbReference type="RefSeq" id="WP_191594116.1">
    <property type="nucleotide sequence ID" value="NZ_JACYFC010000002.1"/>
</dbReference>
<proteinExistence type="predicted"/>
<comment type="caution">
    <text evidence="2">The sequence shown here is derived from an EMBL/GenBank/DDBJ whole genome shotgun (WGS) entry which is preliminary data.</text>
</comment>
<gene>
    <name evidence="2" type="ORF">IF202_06700</name>
</gene>
<keyword evidence="3" id="KW-1185">Reference proteome</keyword>
<feature type="transmembrane region" description="Helical" evidence="1">
    <location>
        <begin position="41"/>
        <end position="58"/>
    </location>
</feature>
<accession>A0ABR8NXH5</accession>
<keyword evidence="1" id="KW-1133">Transmembrane helix</keyword>
<keyword evidence="1" id="KW-0472">Membrane</keyword>
<evidence type="ECO:0000256" key="1">
    <source>
        <dbReference type="SAM" id="Phobius"/>
    </source>
</evidence>
<feature type="transmembrane region" description="Helical" evidence="1">
    <location>
        <begin position="64"/>
        <end position="85"/>
    </location>
</feature>
<name>A0ABR8NXH5_9GAMM</name>
<protein>
    <recommendedName>
        <fullName evidence="4">CXXC-20-CXXC protein</fullName>
    </recommendedName>
</protein>
<dbReference type="EMBL" id="JACYFC010000002">
    <property type="protein sequence ID" value="MBD5770736.1"/>
    <property type="molecule type" value="Genomic_DNA"/>
</dbReference>
<organism evidence="2 3">
    <name type="scientific">Marinomonas colpomeniae</name>
    <dbReference type="NCBI Taxonomy" id="2774408"/>
    <lineage>
        <taxon>Bacteria</taxon>
        <taxon>Pseudomonadati</taxon>
        <taxon>Pseudomonadota</taxon>
        <taxon>Gammaproteobacteria</taxon>
        <taxon>Oceanospirillales</taxon>
        <taxon>Oceanospirillaceae</taxon>
        <taxon>Marinomonas</taxon>
    </lineage>
</organism>
<evidence type="ECO:0000313" key="2">
    <source>
        <dbReference type="EMBL" id="MBD5770736.1"/>
    </source>
</evidence>
<reference evidence="2 3" key="1">
    <citation type="submission" date="2020-09" db="EMBL/GenBank/DDBJ databases">
        <title>Marinomonas sp. nov., isolated from the cysticercosis algae of Qingdao, China.</title>
        <authorList>
            <person name="Sun X."/>
        </authorList>
    </citation>
    <scope>NUCLEOTIDE SEQUENCE [LARGE SCALE GENOMIC DNA]</scope>
    <source>
        <strain evidence="2 3">SM2066</strain>
    </source>
</reference>
<keyword evidence="1" id="KW-0812">Transmembrane</keyword>
<sequence length="90" mass="10175">MKCPHCKSKLSFSSIKKSLRRPQPCNECEEGYLLTLSMSRMLLLILPVAFSLVMIRPISLHWGIPPSIFTALIVVLYGLSCLTLVKRSIR</sequence>
<dbReference type="Proteomes" id="UP000604161">
    <property type="component" value="Unassembled WGS sequence"/>
</dbReference>
<evidence type="ECO:0000313" key="3">
    <source>
        <dbReference type="Proteomes" id="UP000604161"/>
    </source>
</evidence>